<name>A0AAN9L6R4_CANGL</name>
<dbReference type="AlphaFoldDB" id="A0AAN9L6R4"/>
<proteinExistence type="predicted"/>
<accession>A0AAN9L6R4</accession>
<comment type="caution">
    <text evidence="1">The sequence shown here is derived from an EMBL/GenBank/DDBJ whole genome shotgun (WGS) entry which is preliminary data.</text>
</comment>
<reference evidence="1 2" key="1">
    <citation type="submission" date="2024-01" db="EMBL/GenBank/DDBJ databases">
        <title>The genomes of 5 underutilized Papilionoideae crops provide insights into root nodulation and disease resistanc.</title>
        <authorList>
            <person name="Jiang F."/>
        </authorList>
    </citation>
    <scope>NUCLEOTIDE SEQUENCE [LARGE SCALE GENOMIC DNA]</scope>
    <source>
        <strain evidence="1">LVBAO_FW01</strain>
        <tissue evidence="1">Leaves</tissue>
    </source>
</reference>
<evidence type="ECO:0000313" key="2">
    <source>
        <dbReference type="Proteomes" id="UP001367508"/>
    </source>
</evidence>
<keyword evidence="2" id="KW-1185">Reference proteome</keyword>
<protein>
    <submittedName>
        <fullName evidence="1">Uncharacterized protein</fullName>
    </submittedName>
</protein>
<organism evidence="1 2">
    <name type="scientific">Canavalia gladiata</name>
    <name type="common">Sword bean</name>
    <name type="synonym">Dolichos gladiatus</name>
    <dbReference type="NCBI Taxonomy" id="3824"/>
    <lineage>
        <taxon>Eukaryota</taxon>
        <taxon>Viridiplantae</taxon>
        <taxon>Streptophyta</taxon>
        <taxon>Embryophyta</taxon>
        <taxon>Tracheophyta</taxon>
        <taxon>Spermatophyta</taxon>
        <taxon>Magnoliopsida</taxon>
        <taxon>eudicotyledons</taxon>
        <taxon>Gunneridae</taxon>
        <taxon>Pentapetalae</taxon>
        <taxon>rosids</taxon>
        <taxon>fabids</taxon>
        <taxon>Fabales</taxon>
        <taxon>Fabaceae</taxon>
        <taxon>Papilionoideae</taxon>
        <taxon>50 kb inversion clade</taxon>
        <taxon>NPAAA clade</taxon>
        <taxon>indigoferoid/millettioid clade</taxon>
        <taxon>Phaseoleae</taxon>
        <taxon>Canavalia</taxon>
    </lineage>
</organism>
<sequence length="172" mass="19705">MDYILHLAREWLHELDLRWALYLHARVAHHGPWRNLLSPKVESSSKLGPSGRLSHELGSKRVTSGMLCTLAMSASKLAFFVDQKRKSPNFRSRAHQIQFYMKPCTWRSITEQQKAFSLPRVWFGKRGTGFPSSLCSSICASKFHASLLHFELLLRNLSTLDLNQLSRALVLN</sequence>
<evidence type="ECO:0000313" key="1">
    <source>
        <dbReference type="EMBL" id="KAK7327788.1"/>
    </source>
</evidence>
<gene>
    <name evidence="1" type="ORF">VNO77_21879</name>
</gene>
<dbReference type="EMBL" id="JAYMYQ010000005">
    <property type="protein sequence ID" value="KAK7327788.1"/>
    <property type="molecule type" value="Genomic_DNA"/>
</dbReference>
<dbReference type="Proteomes" id="UP001367508">
    <property type="component" value="Unassembled WGS sequence"/>
</dbReference>